<comment type="caution">
    <text evidence="4">The sequence shown here is derived from an EMBL/GenBank/DDBJ whole genome shotgun (WGS) entry which is preliminary data.</text>
</comment>
<dbReference type="Proteomes" id="UP000261905">
    <property type="component" value="Unassembled WGS sequence"/>
</dbReference>
<dbReference type="CDD" id="cd04301">
    <property type="entry name" value="NAT_SF"/>
    <property type="match status" value="1"/>
</dbReference>
<keyword evidence="2" id="KW-0012">Acyltransferase</keyword>
<dbReference type="Pfam" id="PF00583">
    <property type="entry name" value="Acetyltransf_1"/>
    <property type="match status" value="1"/>
</dbReference>
<evidence type="ECO:0000256" key="1">
    <source>
        <dbReference type="ARBA" id="ARBA00022679"/>
    </source>
</evidence>
<organism evidence="4 5">
    <name type="scientific">Paenibacillus paeoniae</name>
    <dbReference type="NCBI Taxonomy" id="2292705"/>
    <lineage>
        <taxon>Bacteria</taxon>
        <taxon>Bacillati</taxon>
        <taxon>Bacillota</taxon>
        <taxon>Bacilli</taxon>
        <taxon>Bacillales</taxon>
        <taxon>Paenibacillaceae</taxon>
        <taxon>Paenibacillus</taxon>
    </lineage>
</organism>
<dbReference type="Gene3D" id="3.40.630.30">
    <property type="match status" value="1"/>
</dbReference>
<proteinExistence type="predicted"/>
<dbReference type="EMBL" id="QUBQ01000001">
    <property type="protein sequence ID" value="REK76663.1"/>
    <property type="molecule type" value="Genomic_DNA"/>
</dbReference>
<evidence type="ECO:0000259" key="3">
    <source>
        <dbReference type="PROSITE" id="PS51186"/>
    </source>
</evidence>
<dbReference type="PROSITE" id="PS51186">
    <property type="entry name" value="GNAT"/>
    <property type="match status" value="1"/>
</dbReference>
<feature type="domain" description="N-acetyltransferase" evidence="3">
    <location>
        <begin position="8"/>
        <end position="169"/>
    </location>
</feature>
<sequence length="169" mass="18409">MSASLSIQLLQHLTPAQATELSKLLQNVVQDGASIGFLSPMSLEEAEQYWQSVLEPGAFLWAAYMDGSLVGTVQLQLAMKRNATHRAEIAKLMVDPSARRHGIARALMNTAHEQAAVENRSLLILDTRAGDPSNKLYHSLGYIEAGRIPGFARSSEGGLDATVIYYLNL</sequence>
<keyword evidence="1 4" id="KW-0808">Transferase</keyword>
<dbReference type="InterPro" id="IPR016181">
    <property type="entry name" value="Acyl_CoA_acyltransferase"/>
</dbReference>
<dbReference type="SUPFAM" id="SSF55729">
    <property type="entry name" value="Acyl-CoA N-acyltransferases (Nat)"/>
    <property type="match status" value="1"/>
</dbReference>
<keyword evidence="5" id="KW-1185">Reference proteome</keyword>
<accession>A0A371PKI7</accession>
<evidence type="ECO:0000256" key="2">
    <source>
        <dbReference type="ARBA" id="ARBA00023315"/>
    </source>
</evidence>
<dbReference type="PANTHER" id="PTHR43877">
    <property type="entry name" value="AMINOALKYLPHOSPHONATE N-ACETYLTRANSFERASE-RELATED-RELATED"/>
    <property type="match status" value="1"/>
</dbReference>
<reference evidence="4 5" key="1">
    <citation type="submission" date="2018-08" db="EMBL/GenBank/DDBJ databases">
        <title>Paenibacillus sp. M4BSY-1, whole genome shotgun sequence.</title>
        <authorList>
            <person name="Tuo L."/>
        </authorList>
    </citation>
    <scope>NUCLEOTIDE SEQUENCE [LARGE SCALE GENOMIC DNA]</scope>
    <source>
        <strain evidence="4 5">M4BSY-1</strain>
    </source>
</reference>
<dbReference type="GO" id="GO:0016747">
    <property type="term" value="F:acyltransferase activity, transferring groups other than amino-acyl groups"/>
    <property type="evidence" value="ECO:0007669"/>
    <property type="project" value="InterPro"/>
</dbReference>
<dbReference type="AlphaFoldDB" id="A0A371PKI7"/>
<name>A0A371PKI7_9BACL</name>
<dbReference type="RefSeq" id="WP_116043719.1">
    <property type="nucleotide sequence ID" value="NZ_QUBQ01000001.1"/>
</dbReference>
<dbReference type="OrthoDB" id="3389160at2"/>
<gene>
    <name evidence="4" type="ORF">DX130_06400</name>
</gene>
<evidence type="ECO:0000313" key="4">
    <source>
        <dbReference type="EMBL" id="REK76663.1"/>
    </source>
</evidence>
<protein>
    <submittedName>
        <fullName evidence="4">GNAT family N-acetyltransferase</fullName>
    </submittedName>
</protein>
<dbReference type="InterPro" id="IPR050832">
    <property type="entry name" value="Bact_Acetyltransf"/>
</dbReference>
<dbReference type="InterPro" id="IPR000182">
    <property type="entry name" value="GNAT_dom"/>
</dbReference>
<evidence type="ECO:0000313" key="5">
    <source>
        <dbReference type="Proteomes" id="UP000261905"/>
    </source>
</evidence>